<gene>
    <name evidence="2" type="ORF">PTTG_09983</name>
</gene>
<reference evidence="2" key="1">
    <citation type="submission" date="2009-11" db="EMBL/GenBank/DDBJ databases">
        <authorList>
            <consortium name="The Broad Institute Genome Sequencing Platform"/>
            <person name="Ward D."/>
            <person name="Feldgarden M."/>
            <person name="Earl A."/>
            <person name="Young S.K."/>
            <person name="Zeng Q."/>
            <person name="Koehrsen M."/>
            <person name="Alvarado L."/>
            <person name="Berlin A."/>
            <person name="Bochicchio J."/>
            <person name="Borenstein D."/>
            <person name="Chapman S.B."/>
            <person name="Chen Z."/>
            <person name="Engels R."/>
            <person name="Freedman E."/>
            <person name="Gellesch M."/>
            <person name="Goldberg J."/>
            <person name="Griggs A."/>
            <person name="Gujja S."/>
            <person name="Heilman E."/>
            <person name="Heiman D."/>
            <person name="Hepburn T."/>
            <person name="Howarth C."/>
            <person name="Jen D."/>
            <person name="Larson L."/>
            <person name="Lewis B."/>
            <person name="Mehta T."/>
            <person name="Park D."/>
            <person name="Pearson M."/>
            <person name="Roberts A."/>
            <person name="Saif S."/>
            <person name="Shea T."/>
            <person name="Shenoy N."/>
            <person name="Sisk P."/>
            <person name="Stolte C."/>
            <person name="Sykes S."/>
            <person name="Thomson T."/>
            <person name="Walk T."/>
            <person name="White J."/>
            <person name="Yandava C."/>
            <person name="Izard J."/>
            <person name="Baranova O.V."/>
            <person name="Blanton J.M."/>
            <person name="Tanner A.C."/>
            <person name="Dewhirst F.E."/>
            <person name="Haas B."/>
            <person name="Nusbaum C."/>
            <person name="Birren B."/>
        </authorList>
    </citation>
    <scope>NUCLEOTIDE SEQUENCE [LARGE SCALE GENOMIC DNA]</scope>
    <source>
        <strain evidence="2">1-1 BBBD Race 1</strain>
    </source>
</reference>
<evidence type="ECO:0000313" key="4">
    <source>
        <dbReference type="Proteomes" id="UP000005240"/>
    </source>
</evidence>
<feature type="region of interest" description="Disordered" evidence="1">
    <location>
        <begin position="1"/>
        <end position="122"/>
    </location>
</feature>
<dbReference type="VEuPathDB" id="FungiDB:PTTG_09983"/>
<sequence length="173" mass="19062">MSDDSSMSGTESNQNPYYTESEFDSHHETSSNYDSGDDASSISSRASQINPNDPDEQTQNSSESEPETQDEISSNDSDDDKWSASDSEEILTSNYSETSGSDDPSYSTASDTNSDSSEIDSSFAHEKYQRNLVKNLLLAGHRGPQILKILKEEHGIKISACSNLSQKQKRWGL</sequence>
<dbReference type="EMBL" id="ADAS02000646">
    <property type="protein sequence ID" value="OAV87016.1"/>
    <property type="molecule type" value="Genomic_DNA"/>
</dbReference>
<feature type="compositionally biased region" description="Polar residues" evidence="1">
    <location>
        <begin position="30"/>
        <end position="63"/>
    </location>
</feature>
<feature type="compositionally biased region" description="Polar residues" evidence="1">
    <location>
        <begin position="1"/>
        <end position="18"/>
    </location>
</feature>
<protein>
    <submittedName>
        <fullName evidence="2 3">Uncharacterized protein</fullName>
    </submittedName>
</protein>
<dbReference type="EnsemblFungi" id="PTTG_09983-t43_1">
    <property type="protein sequence ID" value="PTTG_09983-t43_1-p1"/>
    <property type="gene ID" value="PTTG_09983"/>
</dbReference>
<feature type="compositionally biased region" description="Polar residues" evidence="1">
    <location>
        <begin position="90"/>
        <end position="120"/>
    </location>
</feature>
<accession>A0A0C4F9U8</accession>
<reference evidence="3" key="4">
    <citation type="submission" date="2025-05" db="UniProtKB">
        <authorList>
            <consortium name="EnsemblFungi"/>
        </authorList>
    </citation>
    <scope>IDENTIFICATION</scope>
    <source>
        <strain evidence="3">isolate 1-1 / race 1 (BBBD)</strain>
    </source>
</reference>
<keyword evidence="4" id="KW-1185">Reference proteome</keyword>
<dbReference type="STRING" id="630390.A0A0C4F9U8"/>
<evidence type="ECO:0000313" key="2">
    <source>
        <dbReference type="EMBL" id="OAV87016.1"/>
    </source>
</evidence>
<dbReference type="Proteomes" id="UP000005240">
    <property type="component" value="Unassembled WGS sequence"/>
</dbReference>
<organism evidence="2">
    <name type="scientific">Puccinia triticina (isolate 1-1 / race 1 (BBBD))</name>
    <name type="common">Brown leaf rust fungus</name>
    <dbReference type="NCBI Taxonomy" id="630390"/>
    <lineage>
        <taxon>Eukaryota</taxon>
        <taxon>Fungi</taxon>
        <taxon>Dikarya</taxon>
        <taxon>Basidiomycota</taxon>
        <taxon>Pucciniomycotina</taxon>
        <taxon>Pucciniomycetes</taxon>
        <taxon>Pucciniales</taxon>
        <taxon>Pucciniaceae</taxon>
        <taxon>Puccinia</taxon>
    </lineage>
</organism>
<evidence type="ECO:0000313" key="3">
    <source>
        <dbReference type="EnsemblFungi" id="PTTG_09983-t43_1-p1"/>
    </source>
</evidence>
<proteinExistence type="predicted"/>
<dbReference type="OrthoDB" id="10614665at2759"/>
<reference evidence="2" key="2">
    <citation type="submission" date="2016-05" db="EMBL/GenBank/DDBJ databases">
        <title>Comparative analysis highlights variable genome content of wheat rusts and divergence of the mating loci.</title>
        <authorList>
            <person name="Cuomo C.A."/>
            <person name="Bakkeren G."/>
            <person name="Szabo L."/>
            <person name="Khalil H."/>
            <person name="Joly D."/>
            <person name="Goldberg J."/>
            <person name="Young S."/>
            <person name="Zeng Q."/>
            <person name="Fellers J."/>
        </authorList>
    </citation>
    <scope>NUCLEOTIDE SEQUENCE [LARGE SCALE GENOMIC DNA]</scope>
    <source>
        <strain evidence="2">1-1 BBBD Race 1</strain>
    </source>
</reference>
<dbReference type="OMA" id="NQNPYYT"/>
<name>A0A0C4F9U8_PUCT1</name>
<evidence type="ECO:0000256" key="1">
    <source>
        <dbReference type="SAM" id="MobiDB-lite"/>
    </source>
</evidence>
<reference evidence="3 4" key="3">
    <citation type="journal article" date="2017" name="G3 (Bethesda)">
        <title>Comparative analysis highlights variable genome content of wheat rusts and divergence of the mating loci.</title>
        <authorList>
            <person name="Cuomo C.A."/>
            <person name="Bakkeren G."/>
            <person name="Khalil H.B."/>
            <person name="Panwar V."/>
            <person name="Joly D."/>
            <person name="Linning R."/>
            <person name="Sakthikumar S."/>
            <person name="Song X."/>
            <person name="Adiconis X."/>
            <person name="Fan L."/>
            <person name="Goldberg J.M."/>
            <person name="Levin J.Z."/>
            <person name="Young S."/>
            <person name="Zeng Q."/>
            <person name="Anikster Y."/>
            <person name="Bruce M."/>
            <person name="Wang M."/>
            <person name="Yin C."/>
            <person name="McCallum B."/>
            <person name="Szabo L.J."/>
            <person name="Hulbert S."/>
            <person name="Chen X."/>
            <person name="Fellers J.P."/>
        </authorList>
    </citation>
    <scope>NUCLEOTIDE SEQUENCE</scope>
    <source>
        <strain evidence="3">isolate 1-1 / race 1 (BBBD)</strain>
        <strain evidence="4">Isolate 1-1 / race 1 (BBBD)</strain>
    </source>
</reference>
<dbReference type="AlphaFoldDB" id="A0A0C4F9U8"/>